<feature type="compositionally biased region" description="Low complexity" evidence="2">
    <location>
        <begin position="19"/>
        <end position="30"/>
    </location>
</feature>
<dbReference type="PANTHER" id="PTHR46696">
    <property type="entry name" value="P450, PUTATIVE (EUROFUNG)-RELATED"/>
    <property type="match status" value="1"/>
</dbReference>
<sequence>MTGHPLTDDAIPHAPPLAGPATAPGPATDPVRSDWNPRGPQVRRNPVAAYDELRSRCPVARDASGAWTLFTHADVTAAALGHESFSNAVSRHLQVPNGLDGPTHTAFRALVERFFTPERMSALEPVVQRVATDLVGQLEVPGPIDAVAVGSRFAVRAQTAWLGWPAGLEEDLMQWMQDNHAATRSRDRSRTTEVAQRFDAIIRSLTDVRREAGDGAPDDVTTELMRAQVDGRELSDDEIVSILRNWTGGDLGSMALCTGVVLTYLADQPELQARLRSGVSDREFDAILDEILRIDDPFVANRRITTEPVTVGGRELAAGDRVLLNWTAANRDPRIFADPDAFDPVGNAPYNLVYGIGKHVCPGRPLATLELRVLTRAALAATAVIEPDPDRPRERELPPVGGFATAPLRLR</sequence>
<dbReference type="InterPro" id="IPR001128">
    <property type="entry name" value="Cyt_P450"/>
</dbReference>
<evidence type="ECO:0000313" key="3">
    <source>
        <dbReference type="EMBL" id="GEO93637.1"/>
    </source>
</evidence>
<organism evidence="3 4">
    <name type="scientific">Kocuria flava</name>
    <dbReference type="NCBI Taxonomy" id="446860"/>
    <lineage>
        <taxon>Bacteria</taxon>
        <taxon>Bacillati</taxon>
        <taxon>Actinomycetota</taxon>
        <taxon>Actinomycetes</taxon>
        <taxon>Micrococcales</taxon>
        <taxon>Micrococcaceae</taxon>
        <taxon>Kocuria</taxon>
    </lineage>
</organism>
<feature type="region of interest" description="Disordered" evidence="2">
    <location>
        <begin position="386"/>
        <end position="411"/>
    </location>
</feature>
<dbReference type="Proteomes" id="UP000321155">
    <property type="component" value="Unassembled WGS sequence"/>
</dbReference>
<accession>A0ABQ0X7N9</accession>
<dbReference type="PANTHER" id="PTHR46696:SF6">
    <property type="entry name" value="P450, PUTATIVE (EUROFUNG)-RELATED"/>
    <property type="match status" value="1"/>
</dbReference>
<dbReference type="CDD" id="cd11079">
    <property type="entry name" value="Cyp_unk"/>
    <property type="match status" value="1"/>
</dbReference>
<gene>
    <name evidence="3" type="ORF">KFL01_29430</name>
</gene>
<keyword evidence="4" id="KW-1185">Reference proteome</keyword>
<comment type="similarity">
    <text evidence="1">Belongs to the cytochrome P450 family.</text>
</comment>
<evidence type="ECO:0000256" key="2">
    <source>
        <dbReference type="SAM" id="MobiDB-lite"/>
    </source>
</evidence>
<dbReference type="InterPro" id="IPR002397">
    <property type="entry name" value="Cyt_P450_B"/>
</dbReference>
<dbReference type="InterPro" id="IPR036396">
    <property type="entry name" value="Cyt_P450_sf"/>
</dbReference>
<reference evidence="3 4" key="1">
    <citation type="submission" date="2019-07" db="EMBL/GenBank/DDBJ databases">
        <title>Whole genome shotgun sequence of Kocuria flava NBRC 107626.</title>
        <authorList>
            <person name="Hosoyama A."/>
            <person name="Uohara A."/>
            <person name="Ohji S."/>
            <person name="Ichikawa N."/>
        </authorList>
    </citation>
    <scope>NUCLEOTIDE SEQUENCE [LARGE SCALE GENOMIC DNA]</scope>
    <source>
        <strain evidence="3 4">NBRC 107626</strain>
    </source>
</reference>
<dbReference type="EMBL" id="BJZR01000146">
    <property type="protein sequence ID" value="GEO93637.1"/>
    <property type="molecule type" value="Genomic_DNA"/>
</dbReference>
<dbReference type="Gene3D" id="1.10.630.10">
    <property type="entry name" value="Cytochrome P450"/>
    <property type="match status" value="1"/>
</dbReference>
<evidence type="ECO:0000313" key="4">
    <source>
        <dbReference type="Proteomes" id="UP000321155"/>
    </source>
</evidence>
<proteinExistence type="inferred from homology"/>
<name>A0ABQ0X7N9_9MICC</name>
<evidence type="ECO:0000256" key="1">
    <source>
        <dbReference type="ARBA" id="ARBA00010617"/>
    </source>
</evidence>
<protein>
    <submittedName>
        <fullName evidence="3">Cytochrome P450</fullName>
    </submittedName>
</protein>
<dbReference type="PRINTS" id="PR00359">
    <property type="entry name" value="BP450"/>
</dbReference>
<feature type="compositionally biased region" description="Basic and acidic residues" evidence="2">
    <location>
        <begin position="388"/>
        <end position="397"/>
    </location>
</feature>
<feature type="compositionally biased region" description="Basic and acidic residues" evidence="2">
    <location>
        <begin position="1"/>
        <end position="11"/>
    </location>
</feature>
<dbReference type="SUPFAM" id="SSF48264">
    <property type="entry name" value="Cytochrome P450"/>
    <property type="match status" value="1"/>
</dbReference>
<feature type="region of interest" description="Disordered" evidence="2">
    <location>
        <begin position="1"/>
        <end position="46"/>
    </location>
</feature>
<dbReference type="Pfam" id="PF00067">
    <property type="entry name" value="p450"/>
    <property type="match status" value="1"/>
</dbReference>
<comment type="caution">
    <text evidence="3">The sequence shown here is derived from an EMBL/GenBank/DDBJ whole genome shotgun (WGS) entry which is preliminary data.</text>
</comment>